<evidence type="ECO:0000313" key="1">
    <source>
        <dbReference type="EMBL" id="KKS79065.1"/>
    </source>
</evidence>
<dbReference type="Proteomes" id="UP000034213">
    <property type="component" value="Unassembled WGS sequence"/>
</dbReference>
<accession>A0A0G1C0C0</accession>
<dbReference type="InterPro" id="IPR035093">
    <property type="entry name" value="RelE/ParE_toxin_dom_sf"/>
</dbReference>
<proteinExistence type="predicted"/>
<dbReference type="AlphaFoldDB" id="A0A0G1C0C0"/>
<reference evidence="1 2" key="1">
    <citation type="journal article" date="2015" name="Nature">
        <title>rRNA introns, odd ribosomes, and small enigmatic genomes across a large radiation of phyla.</title>
        <authorList>
            <person name="Brown C.T."/>
            <person name="Hug L.A."/>
            <person name="Thomas B.C."/>
            <person name="Sharon I."/>
            <person name="Castelle C.J."/>
            <person name="Singh A."/>
            <person name="Wilkins M.J."/>
            <person name="Williams K.H."/>
            <person name="Banfield J.F."/>
        </authorList>
    </citation>
    <scope>NUCLEOTIDE SEQUENCE [LARGE SCALE GENOMIC DNA]</scope>
</reference>
<evidence type="ECO:0000313" key="2">
    <source>
        <dbReference type="Proteomes" id="UP000034213"/>
    </source>
</evidence>
<dbReference type="STRING" id="1618369.UV54_C0043G0011"/>
<sequence length="55" mass="6605">MAEYNYKFTPKAFKKLVKLPRDIQRRIFAKLDYFCQTNPLVYADKLTDRQAGEFL</sequence>
<dbReference type="Gene3D" id="3.30.2310.20">
    <property type="entry name" value="RelE-like"/>
    <property type="match status" value="1"/>
</dbReference>
<organism evidence="1 2">
    <name type="scientific">Candidatus Beckwithbacteria bacterium GW2011_GWA2_43_10</name>
    <dbReference type="NCBI Taxonomy" id="1618369"/>
    <lineage>
        <taxon>Bacteria</taxon>
        <taxon>Candidatus Beckwithiibacteriota</taxon>
    </lineage>
</organism>
<protein>
    <submittedName>
        <fullName evidence="1">Uncharacterized protein</fullName>
    </submittedName>
</protein>
<name>A0A0G1C0C0_9BACT</name>
<dbReference type="SUPFAM" id="SSF143011">
    <property type="entry name" value="RelE-like"/>
    <property type="match status" value="1"/>
</dbReference>
<dbReference type="EMBL" id="LCEW01000043">
    <property type="protein sequence ID" value="KKS79065.1"/>
    <property type="molecule type" value="Genomic_DNA"/>
</dbReference>
<gene>
    <name evidence="1" type="ORF">UV54_C0043G0011</name>
</gene>
<comment type="caution">
    <text evidence="1">The sequence shown here is derived from an EMBL/GenBank/DDBJ whole genome shotgun (WGS) entry which is preliminary data.</text>
</comment>